<evidence type="ECO:0000256" key="4">
    <source>
        <dbReference type="ARBA" id="ARBA00022454"/>
    </source>
</evidence>
<dbReference type="InterPro" id="IPR038751">
    <property type="entry name" value="INTS8"/>
</dbReference>
<organism evidence="7 8">
    <name type="scientific">Oedothorax gibbosus</name>
    <dbReference type="NCBI Taxonomy" id="931172"/>
    <lineage>
        <taxon>Eukaryota</taxon>
        <taxon>Metazoa</taxon>
        <taxon>Ecdysozoa</taxon>
        <taxon>Arthropoda</taxon>
        <taxon>Chelicerata</taxon>
        <taxon>Arachnida</taxon>
        <taxon>Araneae</taxon>
        <taxon>Araneomorphae</taxon>
        <taxon>Entelegynae</taxon>
        <taxon>Araneoidea</taxon>
        <taxon>Linyphiidae</taxon>
        <taxon>Erigoninae</taxon>
        <taxon>Oedothorax</taxon>
    </lineage>
</organism>
<name>A0AAV6U7L8_9ARAC</name>
<dbReference type="GO" id="GO:0005694">
    <property type="term" value="C:chromosome"/>
    <property type="evidence" value="ECO:0007669"/>
    <property type="project" value="UniProtKB-SubCell"/>
</dbReference>
<dbReference type="InterPro" id="IPR057980">
    <property type="entry name" value="TPR_INTS8"/>
</dbReference>
<evidence type="ECO:0000256" key="5">
    <source>
        <dbReference type="ARBA" id="ARBA00023242"/>
    </source>
</evidence>
<dbReference type="GO" id="GO:0034472">
    <property type="term" value="P:snRNA 3'-end processing"/>
    <property type="evidence" value="ECO:0007669"/>
    <property type="project" value="InterPro"/>
</dbReference>
<comment type="caution">
    <text evidence="7">The sequence shown here is derived from an EMBL/GenBank/DDBJ whole genome shotgun (WGS) entry which is preliminary data.</text>
</comment>
<keyword evidence="5" id="KW-0539">Nucleus</keyword>
<dbReference type="Pfam" id="PF25756">
    <property type="entry name" value="TPR_INTS8"/>
    <property type="match status" value="1"/>
</dbReference>
<evidence type="ECO:0000256" key="1">
    <source>
        <dbReference type="ARBA" id="ARBA00004123"/>
    </source>
</evidence>
<dbReference type="PANTHER" id="PTHR13350:SF1">
    <property type="entry name" value="INTEGRATOR COMPLEX SUBUNIT 8"/>
    <property type="match status" value="1"/>
</dbReference>
<sequence>MFDARSKYRPPTTEKILWFEFLLNPAILEKYLSESNSDPGPTDLIIKFLINSMSPLSIDPSGNMNPNQHNNSTQFPLSPILGNGAEELIIDTDSSRNGTEEKESKKKLALKLLALKVAAYMKWDLNTLEKRLPLTMQQALLTELLKITGSESNITSSNIKDFTADGLFAAVLYNRWVLRAVVEGSYPAKCQKGLNIQLPGQVDPSIISPAVIDSIIRKLCEESDKATASLEAVLGSSNVVRMPLINCFGSLTEECPTPDHKWEEGLILKKDDIICQISYDMGRYYFFQEQYTKASKHFNLASSFYAKLKEPVFCQLDASKLKGFYDACAHILRYQTSDESTPLKEALQVSVKEDHNKTVEILKRDNIKVELPISLRDAVELSILQDHEKQTDLLLYVVFSNAIRRTLSGEVIISDWSSLLKYHEEKSSLILCELLKDVIPNATPTMKSYLKNFARCLCLSSIPAKQLMKKYEKYLGMLFTSEELETLFAYGPTAKREIFKFDKSFTDDLNVQIAMFERRLLTCTEATNTKHLANQLRSKYNHPHLWTLNKKWETPVAVSIFLKNVPQNVDQEMIHIFLAKAAELRAIKKYGEVRQLYQMINSEVRNSSPRLSRFLKWENLRLDLLEVLDTPVHVCQPATYRSDIVQRILTLLASYKKEREVPPDPNLMELCSAVLLNFREWDKLIEVEHKVDSYIQFAKIVANACKDVINNGGKTAAKEMWDIILPIFNNSTAVQHKRSASGLSKDSNRDNSQAIMNRMQLFQFIKKLKDTLLLGIIISCLAKLHNVLTDESVGEIFLEYQDLWPTQITNSNVFNAVAVGEMFQSTLYHALSIHPTHTAWLRIAGMVMYVQGHYANALKYYISAAMVSSDFFSLPLPKAIFDNMQFKHMIHCCTKLQNHTQASILHQFLDSPNYSLAFKSLGERVCNDSCDTYYPCIWDVTLLEFLVHHHAKRGESECRQFATRLIGQLELNSNNNDEIQREAAGVRKGWFLRAMAKQFL</sequence>
<dbReference type="Proteomes" id="UP000827092">
    <property type="component" value="Unassembled WGS sequence"/>
</dbReference>
<proteinExistence type="inferred from homology"/>
<reference evidence="7 8" key="1">
    <citation type="journal article" date="2022" name="Nat. Ecol. Evol.">
        <title>A masculinizing supergene underlies an exaggerated male reproductive morph in a spider.</title>
        <authorList>
            <person name="Hendrickx F."/>
            <person name="De Corte Z."/>
            <person name="Sonet G."/>
            <person name="Van Belleghem S.M."/>
            <person name="Kostlbacher S."/>
            <person name="Vangestel C."/>
        </authorList>
    </citation>
    <scope>NUCLEOTIDE SEQUENCE [LARGE SCALE GENOMIC DNA]</scope>
    <source>
        <strain evidence="7">W744_W776</strain>
    </source>
</reference>
<evidence type="ECO:0000259" key="6">
    <source>
        <dbReference type="Pfam" id="PF25756"/>
    </source>
</evidence>
<protein>
    <recommendedName>
        <fullName evidence="6">INTS8 TPR repeats domain-containing protein</fullName>
    </recommendedName>
</protein>
<dbReference type="GO" id="GO:0032039">
    <property type="term" value="C:integrator complex"/>
    <property type="evidence" value="ECO:0007669"/>
    <property type="project" value="TreeGrafter"/>
</dbReference>
<comment type="similarity">
    <text evidence="3">Belongs to the Integrator subunit 8 family.</text>
</comment>
<dbReference type="AlphaFoldDB" id="A0AAV6U7L8"/>
<evidence type="ECO:0000256" key="2">
    <source>
        <dbReference type="ARBA" id="ARBA00004286"/>
    </source>
</evidence>
<keyword evidence="8" id="KW-1185">Reference proteome</keyword>
<comment type="subcellular location">
    <subcellularLocation>
        <location evidence="2">Chromosome</location>
    </subcellularLocation>
    <subcellularLocation>
        <location evidence="1">Nucleus</location>
    </subcellularLocation>
</comment>
<accession>A0AAV6U7L8</accession>
<dbReference type="EMBL" id="JAFNEN010000615">
    <property type="protein sequence ID" value="KAG8179600.1"/>
    <property type="molecule type" value="Genomic_DNA"/>
</dbReference>
<keyword evidence="4" id="KW-0158">Chromosome</keyword>
<feature type="domain" description="INTS8 TPR repeats" evidence="6">
    <location>
        <begin position="511"/>
        <end position="999"/>
    </location>
</feature>
<evidence type="ECO:0000313" key="8">
    <source>
        <dbReference type="Proteomes" id="UP000827092"/>
    </source>
</evidence>
<dbReference type="PANTHER" id="PTHR13350">
    <property type="entry name" value="INTEGRATOR COMPLEX SUBUNIT 8"/>
    <property type="match status" value="1"/>
</dbReference>
<evidence type="ECO:0000313" key="7">
    <source>
        <dbReference type="EMBL" id="KAG8179600.1"/>
    </source>
</evidence>
<gene>
    <name evidence="7" type="ORF">JTE90_025765</name>
</gene>
<evidence type="ECO:0000256" key="3">
    <source>
        <dbReference type="ARBA" id="ARBA00007147"/>
    </source>
</evidence>